<evidence type="ECO:0000259" key="3">
    <source>
        <dbReference type="PROSITE" id="PS51371"/>
    </source>
</evidence>
<keyword evidence="2" id="KW-0129">CBS domain</keyword>
<feature type="domain" description="CBS" evidence="3">
    <location>
        <begin position="7"/>
        <end position="65"/>
    </location>
</feature>
<dbReference type="OrthoDB" id="9802114at2"/>
<evidence type="ECO:0000256" key="1">
    <source>
        <dbReference type="ARBA" id="ARBA00022737"/>
    </source>
</evidence>
<protein>
    <submittedName>
        <fullName evidence="4">CBS domain-containing protein</fullName>
    </submittedName>
</protein>
<organism evidence="4 5">
    <name type="scientific">Rhodoblastus acidophilus</name>
    <name type="common">Rhodopseudomonas acidophila</name>
    <dbReference type="NCBI Taxonomy" id="1074"/>
    <lineage>
        <taxon>Bacteria</taxon>
        <taxon>Pseudomonadati</taxon>
        <taxon>Pseudomonadota</taxon>
        <taxon>Alphaproteobacteria</taxon>
        <taxon>Hyphomicrobiales</taxon>
        <taxon>Rhodoblastaceae</taxon>
        <taxon>Rhodoblastus</taxon>
    </lineage>
</organism>
<dbReference type="EMBL" id="FYDG01000006">
    <property type="protein sequence ID" value="SNB74776.1"/>
    <property type="molecule type" value="Genomic_DNA"/>
</dbReference>
<dbReference type="CDD" id="cd04622">
    <property type="entry name" value="CBS_pair_HRP1_like"/>
    <property type="match status" value="1"/>
</dbReference>
<evidence type="ECO:0000256" key="2">
    <source>
        <dbReference type="PROSITE-ProRule" id="PRU00703"/>
    </source>
</evidence>
<dbReference type="InterPro" id="IPR000644">
    <property type="entry name" value="CBS_dom"/>
</dbReference>
<sequence length="144" mass="15263">MRVSDTMTREVKVASPEDTIARAAELMVLHDTGVAPVGEDGKLVGMITDRDIAVRAVAAGKGPDTRVRDVMSRDVKFCFEDQELEAVARAMADLRVRRLPVLDRGRRLVGIVSLGDLAVASTDAAAGGALVGICRPGGDHNQTP</sequence>
<dbReference type="PANTHER" id="PTHR48108:SF34">
    <property type="entry name" value="CBS DOMAIN-CONTAINING PROTEIN YHCV"/>
    <property type="match status" value="1"/>
</dbReference>
<name>A0A212RQA7_RHOAC</name>
<gene>
    <name evidence="4" type="ORF">SAMN06265338_106127</name>
</gene>
<keyword evidence="1" id="KW-0677">Repeat</keyword>
<dbReference type="SUPFAM" id="SSF54631">
    <property type="entry name" value="CBS-domain pair"/>
    <property type="match status" value="1"/>
</dbReference>
<dbReference type="PANTHER" id="PTHR48108">
    <property type="entry name" value="CBS DOMAIN-CONTAINING PROTEIN CBSX2, CHLOROPLASTIC"/>
    <property type="match status" value="1"/>
</dbReference>
<dbReference type="PROSITE" id="PS51371">
    <property type="entry name" value="CBS"/>
    <property type="match status" value="2"/>
</dbReference>
<evidence type="ECO:0000313" key="4">
    <source>
        <dbReference type="EMBL" id="SNB74776.1"/>
    </source>
</evidence>
<evidence type="ECO:0000313" key="5">
    <source>
        <dbReference type="Proteomes" id="UP000198418"/>
    </source>
</evidence>
<dbReference type="Gene3D" id="3.10.580.10">
    <property type="entry name" value="CBS-domain"/>
    <property type="match status" value="1"/>
</dbReference>
<accession>A0A212RQA7</accession>
<keyword evidence="5" id="KW-1185">Reference proteome</keyword>
<dbReference type="Pfam" id="PF00571">
    <property type="entry name" value="CBS"/>
    <property type="match status" value="2"/>
</dbReference>
<dbReference type="SMART" id="SM00116">
    <property type="entry name" value="CBS"/>
    <property type="match status" value="2"/>
</dbReference>
<dbReference type="Proteomes" id="UP000198418">
    <property type="component" value="Unassembled WGS sequence"/>
</dbReference>
<feature type="domain" description="CBS" evidence="3">
    <location>
        <begin position="71"/>
        <end position="127"/>
    </location>
</feature>
<proteinExistence type="predicted"/>
<dbReference type="AlphaFoldDB" id="A0A212RQA7"/>
<dbReference type="InterPro" id="IPR051462">
    <property type="entry name" value="CBS_domain-containing"/>
</dbReference>
<reference evidence="5" key="1">
    <citation type="submission" date="2017-06" db="EMBL/GenBank/DDBJ databases">
        <authorList>
            <person name="Varghese N."/>
            <person name="Submissions S."/>
        </authorList>
    </citation>
    <scope>NUCLEOTIDE SEQUENCE [LARGE SCALE GENOMIC DNA]</scope>
    <source>
        <strain evidence="5">DSM 137</strain>
    </source>
</reference>
<dbReference type="InterPro" id="IPR046342">
    <property type="entry name" value="CBS_dom_sf"/>
</dbReference>
<dbReference type="RefSeq" id="WP_088521139.1">
    <property type="nucleotide sequence ID" value="NZ_FYDG01000006.1"/>
</dbReference>